<name>A0AAW1GEU9_POPJA</name>
<accession>A0AAW1GEU9</accession>
<dbReference type="Proteomes" id="UP001458880">
    <property type="component" value="Unassembled WGS sequence"/>
</dbReference>
<dbReference type="AlphaFoldDB" id="A0AAW1GEU9"/>
<evidence type="ECO:0000313" key="1">
    <source>
        <dbReference type="EMBL" id="KAK9659693.1"/>
    </source>
</evidence>
<evidence type="ECO:0008006" key="3">
    <source>
        <dbReference type="Google" id="ProtNLM"/>
    </source>
</evidence>
<proteinExistence type="predicted"/>
<reference evidence="1 2" key="1">
    <citation type="journal article" date="2024" name="BMC Genomics">
        <title>De novo assembly and annotation of Popillia japonica's genome with initial clues to its potential as an invasive pest.</title>
        <authorList>
            <person name="Cucini C."/>
            <person name="Boschi S."/>
            <person name="Funari R."/>
            <person name="Cardaioli E."/>
            <person name="Iannotti N."/>
            <person name="Marturano G."/>
            <person name="Paoli F."/>
            <person name="Bruttini M."/>
            <person name="Carapelli A."/>
            <person name="Frati F."/>
            <person name="Nardi F."/>
        </authorList>
    </citation>
    <scope>NUCLEOTIDE SEQUENCE [LARGE SCALE GENOMIC DNA]</scope>
    <source>
        <strain evidence="1">DMR45628</strain>
    </source>
</reference>
<evidence type="ECO:0000313" key="2">
    <source>
        <dbReference type="Proteomes" id="UP001458880"/>
    </source>
</evidence>
<protein>
    <recommendedName>
        <fullName evidence="3">DDE-1 domain-containing protein</fullName>
    </recommendedName>
</protein>
<gene>
    <name evidence="1" type="ORF">QE152_g41628</name>
</gene>
<sequence>MRRVKKHLPYKGKFVWDQWVAGPHAHGDVPEGKIVYAASTKGWMEKEIFNNYFEKSFLINGLQVHMLMEMFLKEKLCMQRAPRGGWKRKSSTTILKNRFYQ</sequence>
<dbReference type="EMBL" id="JASPKY010006015">
    <property type="protein sequence ID" value="KAK9659693.1"/>
    <property type="molecule type" value="Genomic_DNA"/>
</dbReference>
<keyword evidence="2" id="KW-1185">Reference proteome</keyword>
<comment type="caution">
    <text evidence="1">The sequence shown here is derived from an EMBL/GenBank/DDBJ whole genome shotgun (WGS) entry which is preliminary data.</text>
</comment>
<organism evidence="1 2">
    <name type="scientific">Popillia japonica</name>
    <name type="common">Japanese beetle</name>
    <dbReference type="NCBI Taxonomy" id="7064"/>
    <lineage>
        <taxon>Eukaryota</taxon>
        <taxon>Metazoa</taxon>
        <taxon>Ecdysozoa</taxon>
        <taxon>Arthropoda</taxon>
        <taxon>Hexapoda</taxon>
        <taxon>Insecta</taxon>
        <taxon>Pterygota</taxon>
        <taxon>Neoptera</taxon>
        <taxon>Endopterygota</taxon>
        <taxon>Coleoptera</taxon>
        <taxon>Polyphaga</taxon>
        <taxon>Scarabaeiformia</taxon>
        <taxon>Scarabaeidae</taxon>
        <taxon>Rutelinae</taxon>
        <taxon>Popillia</taxon>
    </lineage>
</organism>